<dbReference type="Proteomes" id="UP001266305">
    <property type="component" value="Unassembled WGS sequence"/>
</dbReference>
<accession>A0ABQ9W332</accession>
<organism evidence="2 3">
    <name type="scientific">Saguinus oedipus</name>
    <name type="common">Cotton-top tamarin</name>
    <name type="synonym">Oedipomidas oedipus</name>
    <dbReference type="NCBI Taxonomy" id="9490"/>
    <lineage>
        <taxon>Eukaryota</taxon>
        <taxon>Metazoa</taxon>
        <taxon>Chordata</taxon>
        <taxon>Craniata</taxon>
        <taxon>Vertebrata</taxon>
        <taxon>Euteleostomi</taxon>
        <taxon>Mammalia</taxon>
        <taxon>Eutheria</taxon>
        <taxon>Euarchontoglires</taxon>
        <taxon>Primates</taxon>
        <taxon>Haplorrhini</taxon>
        <taxon>Platyrrhini</taxon>
        <taxon>Cebidae</taxon>
        <taxon>Callitrichinae</taxon>
        <taxon>Saguinus</taxon>
    </lineage>
</organism>
<evidence type="ECO:0000313" key="3">
    <source>
        <dbReference type="Proteomes" id="UP001266305"/>
    </source>
</evidence>
<proteinExistence type="predicted"/>
<dbReference type="EMBL" id="JASSZA010000004">
    <property type="protein sequence ID" value="KAK2114787.1"/>
    <property type="molecule type" value="Genomic_DNA"/>
</dbReference>
<keyword evidence="3" id="KW-1185">Reference proteome</keyword>
<comment type="caution">
    <text evidence="2">The sequence shown here is derived from an EMBL/GenBank/DDBJ whole genome shotgun (WGS) entry which is preliminary data.</text>
</comment>
<gene>
    <name evidence="2" type="ORF">P7K49_009053</name>
</gene>
<reference evidence="2 3" key="1">
    <citation type="submission" date="2023-05" db="EMBL/GenBank/DDBJ databases">
        <title>B98-5 Cell Line De Novo Hybrid Assembly: An Optical Mapping Approach.</title>
        <authorList>
            <person name="Kananen K."/>
            <person name="Auerbach J.A."/>
            <person name="Kautto E."/>
            <person name="Blachly J.S."/>
        </authorList>
    </citation>
    <scope>NUCLEOTIDE SEQUENCE [LARGE SCALE GENOMIC DNA]</scope>
    <source>
        <strain evidence="2">B95-8</strain>
        <tissue evidence="2">Cell line</tissue>
    </source>
</reference>
<name>A0ABQ9W332_SAGOE</name>
<evidence type="ECO:0000313" key="2">
    <source>
        <dbReference type="EMBL" id="KAK2114787.1"/>
    </source>
</evidence>
<feature type="region of interest" description="Disordered" evidence="1">
    <location>
        <begin position="1"/>
        <end position="30"/>
    </location>
</feature>
<protein>
    <submittedName>
        <fullName evidence="2">Uncharacterized protein</fullName>
    </submittedName>
</protein>
<sequence>MSGQFHVKDSFRRGDRAPVPAQAGGHHHDALPAYSPWPVASSLAPALSLARADSLPQPGLSKWREHYFYCVMVLPDGTGEWQRKTEKLGSAEKRRNKEELQDHPALISGGKAVLGVDYDWTWALVPASWHPGRMTRERGIQEERLGFSPGHKGTGSKELVRGLLCSREGLWVAGQSDGRRCTSAHLLSLWRTCMLRLPTPPGHRGQGPLSHPPATEHLW</sequence>
<evidence type="ECO:0000256" key="1">
    <source>
        <dbReference type="SAM" id="MobiDB-lite"/>
    </source>
</evidence>
<feature type="compositionally biased region" description="Basic and acidic residues" evidence="1">
    <location>
        <begin position="1"/>
        <end position="16"/>
    </location>
</feature>